<evidence type="ECO:0000259" key="1">
    <source>
        <dbReference type="Pfam" id="PF09832"/>
    </source>
</evidence>
<dbReference type="Proteomes" id="UP000621455">
    <property type="component" value="Unassembled WGS sequence"/>
</dbReference>
<feature type="domain" description="DUF2059" evidence="1">
    <location>
        <begin position="154"/>
        <end position="212"/>
    </location>
</feature>
<protein>
    <submittedName>
        <fullName evidence="2">DUF2059 domain-containing protein</fullName>
    </submittedName>
</protein>
<dbReference type="Pfam" id="PF09832">
    <property type="entry name" value="DUF2059"/>
    <property type="match status" value="1"/>
</dbReference>
<evidence type="ECO:0000313" key="2">
    <source>
        <dbReference type="EMBL" id="NHZ79947.1"/>
    </source>
</evidence>
<evidence type="ECO:0000313" key="3">
    <source>
        <dbReference type="Proteomes" id="UP000621455"/>
    </source>
</evidence>
<keyword evidence="3" id="KW-1185">Reference proteome</keyword>
<name>A0ABX0N4G9_9BURK</name>
<organism evidence="2 3">
    <name type="scientific">Massilia frigida</name>
    <dbReference type="NCBI Taxonomy" id="2609281"/>
    <lineage>
        <taxon>Bacteria</taxon>
        <taxon>Pseudomonadati</taxon>
        <taxon>Pseudomonadota</taxon>
        <taxon>Betaproteobacteria</taxon>
        <taxon>Burkholderiales</taxon>
        <taxon>Oxalobacteraceae</taxon>
        <taxon>Telluria group</taxon>
        <taxon>Massilia</taxon>
    </lineage>
</organism>
<dbReference type="InterPro" id="IPR018637">
    <property type="entry name" value="DUF2059"/>
</dbReference>
<accession>A0ABX0N4G9</accession>
<comment type="caution">
    <text evidence="2">The sequence shown here is derived from an EMBL/GenBank/DDBJ whole genome shotgun (WGS) entry which is preliminary data.</text>
</comment>
<gene>
    <name evidence="2" type="ORF">F2P44_11760</name>
</gene>
<sequence length="345" mass="38333">MPSRRRSRCQPCTARCRSRASSSCWPGRSCCSFPPPTGGCATPRWRAGRNPRTTTCKRTFMRTPLSSAVRFVTHLALASLVLCQAAQAAPATEAGLREYFRLAGTERHLSISTEAFKKGYEEDWRKESDPVQKASKKMVMDHFNEVVSTKMTWEKLEPLAVESYLQELSDSDVQEMIAHANSPAGKVSNQKMIPALLAQLPAIQQYMTAVLSELTNRKGPPKPLPAMPAPGPNDALLQTFLRAIPGEKEEFEGRIAPTVDMMASALTRNETAKSRARIARAVASVKKRLSFDNVTALKARMLGNALSADEINLLIEDNRRPERQAQLRKVRQAEQEFQGRMMGAM</sequence>
<dbReference type="EMBL" id="WHJG01000009">
    <property type="protein sequence ID" value="NHZ79947.1"/>
    <property type="molecule type" value="Genomic_DNA"/>
</dbReference>
<proteinExistence type="predicted"/>
<reference evidence="2 3" key="1">
    <citation type="submission" date="2019-10" db="EMBL/GenBank/DDBJ databases">
        <title>Taxonomy of Antarctic Massilia spp.: description of Massilia rubra sp. nov., Massilia aquatica sp. nov., Massilia mucilaginosa sp. nov., Massilia frigida sp. nov. isolated from streams, lakes and regoliths.</title>
        <authorList>
            <person name="Holochova P."/>
            <person name="Sedlacek I."/>
            <person name="Kralova S."/>
            <person name="Maslanova I."/>
            <person name="Busse H.-J."/>
            <person name="Stankova E."/>
            <person name="Vrbovska V."/>
            <person name="Kovarovic V."/>
            <person name="Bartak M."/>
            <person name="Svec P."/>
            <person name="Pantucek R."/>
        </authorList>
    </citation>
    <scope>NUCLEOTIDE SEQUENCE [LARGE SCALE GENOMIC DNA]</scope>
    <source>
        <strain evidence="2 3">CCM 8695</strain>
    </source>
</reference>